<keyword evidence="5 10" id="KW-0489">Methyltransferase</keyword>
<evidence type="ECO:0000256" key="1">
    <source>
        <dbReference type="ARBA" id="ARBA00004496"/>
    </source>
</evidence>
<evidence type="ECO:0000256" key="6">
    <source>
        <dbReference type="ARBA" id="ARBA00022679"/>
    </source>
</evidence>
<accession>A0A084SLR4</accession>
<evidence type="ECO:0000256" key="4">
    <source>
        <dbReference type="ARBA" id="ARBA00022552"/>
    </source>
</evidence>
<keyword evidence="4 10" id="KW-0698">rRNA processing</keyword>
<keyword evidence="6 10" id="KW-0808">Transferase</keyword>
<dbReference type="RefSeq" id="WP_043405337.1">
    <property type="nucleotide sequence ID" value="NZ_JPMI01000246.1"/>
</dbReference>
<dbReference type="AlphaFoldDB" id="A0A084SLR4"/>
<dbReference type="InterPro" id="IPR006700">
    <property type="entry name" value="RsmE"/>
</dbReference>
<dbReference type="EMBL" id="JPMI01000246">
    <property type="protein sequence ID" value="KFA89399.1"/>
    <property type="molecule type" value="Genomic_DNA"/>
</dbReference>
<comment type="similarity">
    <text evidence="2 10">Belongs to the RNA methyltransferase RsmE family.</text>
</comment>
<dbReference type="SUPFAM" id="SSF75217">
    <property type="entry name" value="alpha/beta knot"/>
    <property type="match status" value="1"/>
</dbReference>
<comment type="catalytic activity">
    <reaction evidence="9 10">
        <text>uridine(1498) in 16S rRNA + S-adenosyl-L-methionine = N(3)-methyluridine(1498) in 16S rRNA + S-adenosyl-L-homocysteine + H(+)</text>
        <dbReference type="Rhea" id="RHEA:42920"/>
        <dbReference type="Rhea" id="RHEA-COMP:10283"/>
        <dbReference type="Rhea" id="RHEA-COMP:10284"/>
        <dbReference type="ChEBI" id="CHEBI:15378"/>
        <dbReference type="ChEBI" id="CHEBI:57856"/>
        <dbReference type="ChEBI" id="CHEBI:59789"/>
        <dbReference type="ChEBI" id="CHEBI:65315"/>
        <dbReference type="ChEBI" id="CHEBI:74502"/>
        <dbReference type="EC" id="2.1.1.193"/>
    </reaction>
</comment>
<dbReference type="GO" id="GO:0070475">
    <property type="term" value="P:rRNA base methylation"/>
    <property type="evidence" value="ECO:0007669"/>
    <property type="project" value="TreeGrafter"/>
</dbReference>
<evidence type="ECO:0000256" key="7">
    <source>
        <dbReference type="ARBA" id="ARBA00022691"/>
    </source>
</evidence>
<comment type="subcellular location">
    <subcellularLocation>
        <location evidence="1 10">Cytoplasm</location>
    </subcellularLocation>
</comment>
<evidence type="ECO:0000256" key="8">
    <source>
        <dbReference type="ARBA" id="ARBA00025699"/>
    </source>
</evidence>
<dbReference type="InterPro" id="IPR046886">
    <property type="entry name" value="RsmE_MTase_dom"/>
</dbReference>
<dbReference type="Pfam" id="PF04452">
    <property type="entry name" value="Methyltrans_RNA"/>
    <property type="match status" value="1"/>
</dbReference>
<evidence type="ECO:0000259" key="11">
    <source>
        <dbReference type="Pfam" id="PF04452"/>
    </source>
</evidence>
<evidence type="ECO:0000313" key="12">
    <source>
        <dbReference type="EMBL" id="KFA89399.1"/>
    </source>
</evidence>
<feature type="domain" description="Ribosomal RNA small subunit methyltransferase E methyltransferase" evidence="11">
    <location>
        <begin position="76"/>
        <end position="237"/>
    </location>
</feature>
<sequence length="249" mass="27245">MNLLLVQDSDFLPDGTVQMTGRRAQHAREVLRAEPGETLRVGRLGGLVGTGEVLENTPGLLRLRVSLTDPPPPRAGVDLLLAIPRPKALKRVLPAVAQLGVDRVVLVNAARVEKSYFDSKVLAPGFVEELLLQGLEQARDTRLPKVLIRERFRPFVEDELDAIFGTEALRLLPHPPAPQPLHRVGVQEAPRVVMAVGPDGGWVPFEAELLEAHGFRPFSLGPRILRVETAVPVLLGQLALLREDTARTA</sequence>
<evidence type="ECO:0000313" key="13">
    <source>
        <dbReference type="Proteomes" id="UP000028547"/>
    </source>
</evidence>
<dbReference type="NCBIfam" id="NF008700">
    <property type="entry name" value="PRK11713.5-4"/>
    <property type="match status" value="1"/>
</dbReference>
<dbReference type="NCBIfam" id="TIGR00046">
    <property type="entry name" value="RsmE family RNA methyltransferase"/>
    <property type="match status" value="1"/>
</dbReference>
<protein>
    <recommendedName>
        <fullName evidence="10">Ribosomal RNA small subunit methyltransferase E</fullName>
        <ecNumber evidence="10">2.1.1.193</ecNumber>
    </recommendedName>
</protein>
<evidence type="ECO:0000256" key="5">
    <source>
        <dbReference type="ARBA" id="ARBA00022603"/>
    </source>
</evidence>
<evidence type="ECO:0000256" key="9">
    <source>
        <dbReference type="ARBA" id="ARBA00047944"/>
    </source>
</evidence>
<dbReference type="InterPro" id="IPR029026">
    <property type="entry name" value="tRNA_m1G_MTases_N"/>
</dbReference>
<evidence type="ECO:0000256" key="3">
    <source>
        <dbReference type="ARBA" id="ARBA00022490"/>
    </source>
</evidence>
<organism evidence="12 13">
    <name type="scientific">Archangium violaceum Cb vi76</name>
    <dbReference type="NCBI Taxonomy" id="1406225"/>
    <lineage>
        <taxon>Bacteria</taxon>
        <taxon>Pseudomonadati</taxon>
        <taxon>Myxococcota</taxon>
        <taxon>Myxococcia</taxon>
        <taxon>Myxococcales</taxon>
        <taxon>Cystobacterineae</taxon>
        <taxon>Archangiaceae</taxon>
        <taxon>Archangium</taxon>
    </lineage>
</organism>
<gene>
    <name evidence="12" type="ORF">Q664_35045</name>
</gene>
<keyword evidence="7 10" id="KW-0949">S-adenosyl-L-methionine</keyword>
<reference evidence="12 13" key="1">
    <citation type="submission" date="2014-07" db="EMBL/GenBank/DDBJ databases">
        <title>Draft Genome Sequence of Gephyronic Acid Producer, Cystobacter violaceus Strain Cb vi76.</title>
        <authorList>
            <person name="Stevens D.C."/>
            <person name="Young J."/>
            <person name="Carmichael R."/>
            <person name="Tan J."/>
            <person name="Taylor R.E."/>
        </authorList>
    </citation>
    <scope>NUCLEOTIDE SEQUENCE [LARGE SCALE GENOMIC DNA]</scope>
    <source>
        <strain evidence="12 13">Cb vi76</strain>
    </source>
</reference>
<comment type="function">
    <text evidence="8 10">Specifically methylates the N3 position of the uracil ring of uridine 1498 (m3U1498) in 16S rRNA. Acts on the fully assembled 30S ribosomal subunit.</text>
</comment>
<proteinExistence type="inferred from homology"/>
<keyword evidence="3 10" id="KW-0963">Cytoplasm</keyword>
<dbReference type="GO" id="GO:0070042">
    <property type="term" value="F:rRNA (uridine-N3-)-methyltransferase activity"/>
    <property type="evidence" value="ECO:0007669"/>
    <property type="project" value="TreeGrafter"/>
</dbReference>
<dbReference type="CDD" id="cd18084">
    <property type="entry name" value="RsmE-like"/>
    <property type="match status" value="1"/>
</dbReference>
<dbReference type="Gene3D" id="3.40.1280.10">
    <property type="match status" value="1"/>
</dbReference>
<evidence type="ECO:0000256" key="10">
    <source>
        <dbReference type="PIRNR" id="PIRNR015601"/>
    </source>
</evidence>
<dbReference type="InterPro" id="IPR029028">
    <property type="entry name" value="Alpha/beta_knot_MTases"/>
</dbReference>
<dbReference type="EC" id="2.1.1.193" evidence="10"/>
<comment type="caution">
    <text evidence="12">The sequence shown here is derived from an EMBL/GenBank/DDBJ whole genome shotgun (WGS) entry which is preliminary data.</text>
</comment>
<dbReference type="PANTHER" id="PTHR30027:SF3">
    <property type="entry name" value="16S RRNA (URACIL(1498)-N(3))-METHYLTRANSFERASE"/>
    <property type="match status" value="1"/>
</dbReference>
<dbReference type="GO" id="GO:0005737">
    <property type="term" value="C:cytoplasm"/>
    <property type="evidence" value="ECO:0007669"/>
    <property type="project" value="UniProtKB-SubCell"/>
</dbReference>
<dbReference type="Proteomes" id="UP000028547">
    <property type="component" value="Unassembled WGS sequence"/>
</dbReference>
<name>A0A084SLR4_9BACT</name>
<dbReference type="PIRSF" id="PIRSF015601">
    <property type="entry name" value="MTase_slr0722"/>
    <property type="match status" value="1"/>
</dbReference>
<dbReference type="PANTHER" id="PTHR30027">
    <property type="entry name" value="RIBOSOMAL RNA SMALL SUBUNIT METHYLTRANSFERASE E"/>
    <property type="match status" value="1"/>
</dbReference>
<evidence type="ECO:0000256" key="2">
    <source>
        <dbReference type="ARBA" id="ARBA00005528"/>
    </source>
</evidence>